<gene>
    <name evidence="1" type="ORF">AVEN_24014_1</name>
</gene>
<dbReference type="Proteomes" id="UP000499080">
    <property type="component" value="Unassembled WGS sequence"/>
</dbReference>
<evidence type="ECO:0000313" key="2">
    <source>
        <dbReference type="Proteomes" id="UP000499080"/>
    </source>
</evidence>
<comment type="caution">
    <text evidence="1">The sequence shown here is derived from an EMBL/GenBank/DDBJ whole genome shotgun (WGS) entry which is preliminary data.</text>
</comment>
<dbReference type="EMBL" id="BGPR01000279">
    <property type="protein sequence ID" value="GBM10032.1"/>
    <property type="molecule type" value="Genomic_DNA"/>
</dbReference>
<reference evidence="1 2" key="1">
    <citation type="journal article" date="2019" name="Sci. Rep.">
        <title>Orb-weaving spider Araneus ventricosus genome elucidates the spidroin gene catalogue.</title>
        <authorList>
            <person name="Kono N."/>
            <person name="Nakamura H."/>
            <person name="Ohtoshi R."/>
            <person name="Moran D.A.P."/>
            <person name="Shinohara A."/>
            <person name="Yoshida Y."/>
            <person name="Fujiwara M."/>
            <person name="Mori M."/>
            <person name="Tomita M."/>
            <person name="Arakawa K."/>
        </authorList>
    </citation>
    <scope>NUCLEOTIDE SEQUENCE [LARGE SCALE GENOMIC DNA]</scope>
</reference>
<evidence type="ECO:0000313" key="1">
    <source>
        <dbReference type="EMBL" id="GBM10032.1"/>
    </source>
</evidence>
<sequence>MYTAMQSFYISLPERLSWIQTKDVEKSEMGWAAYPSKFPLEEEDLHRRWRVHHPRSTHLNGWMKDGEWNERCILCHGKPNHNTQIVHKDAKLQYSVPGRTLSLSNSNRTRH</sequence>
<keyword evidence="2" id="KW-1185">Reference proteome</keyword>
<protein>
    <submittedName>
        <fullName evidence="1">Uncharacterized protein</fullName>
    </submittedName>
</protein>
<name>A0A4Y2CZW5_ARAVE</name>
<dbReference type="AlphaFoldDB" id="A0A4Y2CZW5"/>
<accession>A0A4Y2CZW5</accession>
<organism evidence="1 2">
    <name type="scientific">Araneus ventricosus</name>
    <name type="common">Orbweaver spider</name>
    <name type="synonym">Epeira ventricosa</name>
    <dbReference type="NCBI Taxonomy" id="182803"/>
    <lineage>
        <taxon>Eukaryota</taxon>
        <taxon>Metazoa</taxon>
        <taxon>Ecdysozoa</taxon>
        <taxon>Arthropoda</taxon>
        <taxon>Chelicerata</taxon>
        <taxon>Arachnida</taxon>
        <taxon>Araneae</taxon>
        <taxon>Araneomorphae</taxon>
        <taxon>Entelegynae</taxon>
        <taxon>Araneoidea</taxon>
        <taxon>Araneidae</taxon>
        <taxon>Araneus</taxon>
    </lineage>
</organism>
<proteinExistence type="predicted"/>